<organism evidence="2 3">
    <name type="scientific">Paenibacillus aestuarii</name>
    <dbReference type="NCBI Taxonomy" id="516965"/>
    <lineage>
        <taxon>Bacteria</taxon>
        <taxon>Bacillati</taxon>
        <taxon>Bacillota</taxon>
        <taxon>Bacilli</taxon>
        <taxon>Bacillales</taxon>
        <taxon>Paenibacillaceae</taxon>
        <taxon>Paenibacillus</taxon>
    </lineage>
</organism>
<evidence type="ECO:0000256" key="1">
    <source>
        <dbReference type="SAM" id="MobiDB-lite"/>
    </source>
</evidence>
<keyword evidence="3" id="KW-1185">Reference proteome</keyword>
<name>A0ABW0KE31_9BACL</name>
<proteinExistence type="predicted"/>
<accession>A0ABW0KE31</accession>
<evidence type="ECO:0000313" key="3">
    <source>
        <dbReference type="Proteomes" id="UP001596044"/>
    </source>
</evidence>
<reference evidence="3" key="1">
    <citation type="journal article" date="2019" name="Int. J. Syst. Evol. Microbiol.">
        <title>The Global Catalogue of Microorganisms (GCM) 10K type strain sequencing project: providing services to taxonomists for standard genome sequencing and annotation.</title>
        <authorList>
            <consortium name="The Broad Institute Genomics Platform"/>
            <consortium name="The Broad Institute Genome Sequencing Center for Infectious Disease"/>
            <person name="Wu L."/>
            <person name="Ma J."/>
        </authorList>
    </citation>
    <scope>NUCLEOTIDE SEQUENCE [LARGE SCALE GENOMIC DNA]</scope>
    <source>
        <strain evidence="3">KACC 11904</strain>
    </source>
</reference>
<gene>
    <name evidence="2" type="ORF">ACFPOG_26205</name>
</gene>
<sequence length="40" mass="4655">MRRGWQPERFYRKKGRSAGGDRSERLQSDFAELEQIGGKA</sequence>
<dbReference type="Proteomes" id="UP001596044">
    <property type="component" value="Unassembled WGS sequence"/>
</dbReference>
<comment type="caution">
    <text evidence="2">The sequence shown here is derived from an EMBL/GenBank/DDBJ whole genome shotgun (WGS) entry which is preliminary data.</text>
</comment>
<evidence type="ECO:0000313" key="2">
    <source>
        <dbReference type="EMBL" id="MFC5451698.1"/>
    </source>
</evidence>
<dbReference type="RefSeq" id="WP_270880089.1">
    <property type="nucleotide sequence ID" value="NZ_JAQFVF010000027.1"/>
</dbReference>
<feature type="region of interest" description="Disordered" evidence="1">
    <location>
        <begin position="1"/>
        <end position="40"/>
    </location>
</feature>
<dbReference type="EMBL" id="JBHSMJ010000040">
    <property type="protein sequence ID" value="MFC5451698.1"/>
    <property type="molecule type" value="Genomic_DNA"/>
</dbReference>
<protein>
    <submittedName>
        <fullName evidence="2">Uncharacterized protein</fullName>
    </submittedName>
</protein>
<feature type="compositionally biased region" description="Basic and acidic residues" evidence="1">
    <location>
        <begin position="1"/>
        <end position="10"/>
    </location>
</feature>